<comment type="caution">
    <text evidence="1">The sequence shown here is derived from an EMBL/GenBank/DDBJ whole genome shotgun (WGS) entry which is preliminary data.</text>
</comment>
<reference evidence="1 2" key="1">
    <citation type="submission" date="2019-01" db="EMBL/GenBank/DDBJ databases">
        <title>Chengkuizengella sp. nov., isolated from deep-sea sediment of East Pacific Ocean.</title>
        <authorList>
            <person name="Yang J."/>
            <person name="Lai Q."/>
            <person name="Shao Z."/>
        </authorList>
    </citation>
    <scope>NUCLEOTIDE SEQUENCE [LARGE SCALE GENOMIC DNA]</scope>
    <source>
        <strain evidence="1 2">YPA3-1-1</strain>
    </source>
</reference>
<accession>A0A6N9Q805</accession>
<organism evidence="1 2">
    <name type="scientific">Chengkuizengella marina</name>
    <dbReference type="NCBI Taxonomy" id="2507566"/>
    <lineage>
        <taxon>Bacteria</taxon>
        <taxon>Bacillati</taxon>
        <taxon>Bacillota</taxon>
        <taxon>Bacilli</taxon>
        <taxon>Bacillales</taxon>
        <taxon>Paenibacillaceae</taxon>
        <taxon>Chengkuizengella</taxon>
    </lineage>
</organism>
<dbReference type="Proteomes" id="UP000448943">
    <property type="component" value="Unassembled WGS sequence"/>
</dbReference>
<gene>
    <name evidence="1" type="ORF">ERL59_18690</name>
</gene>
<evidence type="ECO:0000313" key="1">
    <source>
        <dbReference type="EMBL" id="NBI30982.1"/>
    </source>
</evidence>
<dbReference type="OrthoDB" id="2888528at2"/>
<dbReference type="AlphaFoldDB" id="A0A6N9Q805"/>
<evidence type="ECO:0000313" key="2">
    <source>
        <dbReference type="Proteomes" id="UP000448943"/>
    </source>
</evidence>
<sequence>MKLYQLKSGIYEKYCSTVKGNKNTSLDIVQKKLTRNIHLAFKVPKQNENEDKQLYMYGNLRILVVRNTIVWIENKKRQGTRHWFYLDKKKYNQLNKKLGIKKNSTNRKSYLEGNFNFFQKVKYKINYGLRWLL</sequence>
<proteinExistence type="predicted"/>
<keyword evidence="2" id="KW-1185">Reference proteome</keyword>
<protein>
    <submittedName>
        <fullName evidence="1">Uncharacterized protein</fullName>
    </submittedName>
</protein>
<name>A0A6N9Q805_9BACL</name>
<dbReference type="RefSeq" id="WP_160647796.1">
    <property type="nucleotide sequence ID" value="NZ_SIJB01000049.1"/>
</dbReference>
<dbReference type="EMBL" id="SIJB01000049">
    <property type="protein sequence ID" value="NBI30982.1"/>
    <property type="molecule type" value="Genomic_DNA"/>
</dbReference>